<dbReference type="Gene3D" id="3.30.200.20">
    <property type="entry name" value="Phosphorylase Kinase, domain 1"/>
    <property type="match status" value="1"/>
</dbReference>
<gene>
    <name evidence="7" type="primary">CPK2</name>
    <name evidence="7" type="ORF">SPIL2461_LOCUS17618</name>
</gene>
<dbReference type="InterPro" id="IPR011009">
    <property type="entry name" value="Kinase-like_dom_sf"/>
</dbReference>
<comment type="caution">
    <text evidence="7">The sequence shown here is derived from an EMBL/GenBank/DDBJ whole genome shotgun (WGS) entry which is preliminary data.</text>
</comment>
<keyword evidence="4" id="KW-0418">Kinase</keyword>
<dbReference type="SMART" id="SM00220">
    <property type="entry name" value="S_TKc"/>
    <property type="match status" value="1"/>
</dbReference>
<dbReference type="InterPro" id="IPR011992">
    <property type="entry name" value="EF-hand-dom_pair"/>
</dbReference>
<dbReference type="Gene3D" id="1.10.238.10">
    <property type="entry name" value="EF-hand"/>
    <property type="match status" value="1"/>
</dbReference>
<dbReference type="Pfam" id="PF00069">
    <property type="entry name" value="Pkinase"/>
    <property type="match status" value="1"/>
</dbReference>
<keyword evidence="5" id="KW-0067">ATP-binding</keyword>
<dbReference type="SUPFAM" id="SSF56112">
    <property type="entry name" value="Protein kinase-like (PK-like)"/>
    <property type="match status" value="1"/>
</dbReference>
<dbReference type="GO" id="GO:0004674">
    <property type="term" value="F:protein serine/threonine kinase activity"/>
    <property type="evidence" value="ECO:0007669"/>
    <property type="project" value="UniProtKB-KW"/>
</dbReference>
<dbReference type="SUPFAM" id="SSF47473">
    <property type="entry name" value="EF-hand"/>
    <property type="match status" value="1"/>
</dbReference>
<protein>
    <submittedName>
        <fullName evidence="7">CPK2 protein</fullName>
    </submittedName>
</protein>
<feature type="domain" description="Protein kinase" evidence="6">
    <location>
        <begin position="49"/>
        <end position="420"/>
    </location>
</feature>
<evidence type="ECO:0000256" key="2">
    <source>
        <dbReference type="ARBA" id="ARBA00022679"/>
    </source>
</evidence>
<evidence type="ECO:0000256" key="3">
    <source>
        <dbReference type="ARBA" id="ARBA00022741"/>
    </source>
</evidence>
<organism evidence="7 8">
    <name type="scientific">Symbiodinium pilosum</name>
    <name type="common">Dinoflagellate</name>
    <dbReference type="NCBI Taxonomy" id="2952"/>
    <lineage>
        <taxon>Eukaryota</taxon>
        <taxon>Sar</taxon>
        <taxon>Alveolata</taxon>
        <taxon>Dinophyceae</taxon>
        <taxon>Suessiales</taxon>
        <taxon>Symbiodiniaceae</taxon>
        <taxon>Symbiodinium</taxon>
    </lineage>
</organism>
<dbReference type="EMBL" id="CAJNIZ010043257">
    <property type="protein sequence ID" value="CAE7655760.1"/>
    <property type="molecule type" value="Genomic_DNA"/>
</dbReference>
<dbReference type="GO" id="GO:0005524">
    <property type="term" value="F:ATP binding"/>
    <property type="evidence" value="ECO:0007669"/>
    <property type="project" value="UniProtKB-KW"/>
</dbReference>
<evidence type="ECO:0000313" key="7">
    <source>
        <dbReference type="EMBL" id="CAE7655760.1"/>
    </source>
</evidence>
<keyword evidence="1" id="KW-0723">Serine/threonine-protein kinase</keyword>
<evidence type="ECO:0000256" key="5">
    <source>
        <dbReference type="ARBA" id="ARBA00022840"/>
    </source>
</evidence>
<reference evidence="7" key="1">
    <citation type="submission" date="2021-02" db="EMBL/GenBank/DDBJ databases">
        <authorList>
            <person name="Dougan E. K."/>
            <person name="Rhodes N."/>
            <person name="Thang M."/>
            <person name="Chan C."/>
        </authorList>
    </citation>
    <scope>NUCLEOTIDE SEQUENCE</scope>
</reference>
<dbReference type="InterPro" id="IPR000719">
    <property type="entry name" value="Prot_kinase_dom"/>
</dbReference>
<dbReference type="PROSITE" id="PS50011">
    <property type="entry name" value="PROTEIN_KINASE_DOM"/>
    <property type="match status" value="1"/>
</dbReference>
<dbReference type="InterPro" id="IPR050205">
    <property type="entry name" value="CDPK_Ser/Thr_kinases"/>
</dbReference>
<evidence type="ECO:0000256" key="1">
    <source>
        <dbReference type="ARBA" id="ARBA00022527"/>
    </source>
</evidence>
<evidence type="ECO:0000256" key="4">
    <source>
        <dbReference type="ARBA" id="ARBA00022777"/>
    </source>
</evidence>
<proteinExistence type="predicted"/>
<keyword evidence="2" id="KW-0808">Transferase</keyword>
<dbReference type="Gene3D" id="1.10.510.10">
    <property type="entry name" value="Transferase(Phosphotransferase) domain 1"/>
    <property type="match status" value="2"/>
</dbReference>
<sequence length="634" mass="72391">MGGLCCVQKRLDTSVDWIRESLPVALSDDVDVGVRFAPRVADMESPERSKKSQTQGRDDFAEEVAFQIALDRQGDFRERRSELVEAASWLPVLYEVCPPGQDEIPHLAKAVHRKTKVPRHLASFRRPSGSAAQERLHSFISSMQRISAEHEAVAKVLEVFEDYLNVHIIQELCTGGSVYERILERQYFTEQEAAVLVKHMLQALAPFHESHLYHGSLSPECFRFLNSSPHSPLKLVDFGLELKAHRWDAVEHVSGPDLQNPCLPEFFETCKLVFCAPDFAPPQQARRKKDADCNPVEMAAYSNVEEVREEQGEMSLLDEELLANVLSEHADWVEELLVNYLARLCSRPEASQAHNYGGYPPFFAPSRNAILGRIHRCEVAFDPPFWSKISEEAKSFVSSCLQQSFWDRCSIQEALNHPWILRLADSSPSGSMFASFMLNLRRFYRTSLIETYTARILASEFRREELREFLCRCREIDMAGSGFFTASDLKHILSALGHPQIAESISSRFLQTFRHPGESYIDYMALLDSVHLRQQRMFEDELWRHFQRVLQSSGRCDVDSICSCLFVKDLGIVFGDPVIVGLLMREIPDSPGLEDASVCHRLQVGLRAECMQRGTEQLDFRRLCAVLLQQLRQF</sequence>
<dbReference type="AlphaFoldDB" id="A0A812W450"/>
<keyword evidence="3" id="KW-0547">Nucleotide-binding</keyword>
<keyword evidence="8" id="KW-1185">Reference proteome</keyword>
<dbReference type="PANTHER" id="PTHR24349">
    <property type="entry name" value="SERINE/THREONINE-PROTEIN KINASE"/>
    <property type="match status" value="1"/>
</dbReference>
<dbReference type="OrthoDB" id="408388at2759"/>
<name>A0A812W450_SYMPI</name>
<dbReference type="Proteomes" id="UP000649617">
    <property type="component" value="Unassembled WGS sequence"/>
</dbReference>
<evidence type="ECO:0000259" key="6">
    <source>
        <dbReference type="PROSITE" id="PS50011"/>
    </source>
</evidence>
<accession>A0A812W450</accession>
<evidence type="ECO:0000313" key="8">
    <source>
        <dbReference type="Proteomes" id="UP000649617"/>
    </source>
</evidence>